<proteinExistence type="inferred from homology"/>
<comment type="similarity">
    <text evidence="1 7">Belongs to the RecO family.</text>
</comment>
<sequence>MSLHRTSAIVLRNYNLGETDRITVFLSARYGKVSGVSRRARKLASPFAGRLEPLSEVDLVYFLREGKTLARVNHVDLIHSFQALREDLSRLGPALKMSELMDRFTREGEATPLLYGLLARSLRALEGEVDGIALLVPFVLNLLALTGYEPQLGQCVHCSKTLPGDAPSFSPLLGGILCSGCAPLAPDRLEISPPVLAALRCGLRAEPGSPVGLPGPSAAVQSCLEVLERYIQTRMGRAISLRPFFDLPRFA</sequence>
<dbReference type="SUPFAM" id="SSF50249">
    <property type="entry name" value="Nucleic acid-binding proteins"/>
    <property type="match status" value="1"/>
</dbReference>
<evidence type="ECO:0000259" key="8">
    <source>
        <dbReference type="Pfam" id="PF11967"/>
    </source>
</evidence>
<dbReference type="InterPro" id="IPR003717">
    <property type="entry name" value="RecO"/>
</dbReference>
<comment type="caution">
    <text evidence="9">The sequence shown here is derived from an EMBL/GenBank/DDBJ whole genome shotgun (WGS) entry which is preliminary data.</text>
</comment>
<evidence type="ECO:0000256" key="6">
    <source>
        <dbReference type="ARBA" id="ARBA00033409"/>
    </source>
</evidence>
<evidence type="ECO:0000256" key="4">
    <source>
        <dbReference type="ARBA" id="ARBA00023172"/>
    </source>
</evidence>
<dbReference type="InterPro" id="IPR042242">
    <property type="entry name" value="RecO_C"/>
</dbReference>
<evidence type="ECO:0000256" key="2">
    <source>
        <dbReference type="ARBA" id="ARBA00021310"/>
    </source>
</evidence>
<dbReference type="EMBL" id="JACPSX010000039">
    <property type="protein sequence ID" value="MBI3013906.1"/>
    <property type="molecule type" value="Genomic_DNA"/>
</dbReference>
<dbReference type="Proteomes" id="UP000741360">
    <property type="component" value="Unassembled WGS sequence"/>
</dbReference>
<dbReference type="InterPro" id="IPR037278">
    <property type="entry name" value="ARFGAP/RecO"/>
</dbReference>
<evidence type="ECO:0000313" key="10">
    <source>
        <dbReference type="Proteomes" id="UP000741360"/>
    </source>
</evidence>
<dbReference type="AlphaFoldDB" id="A0A932GMV5"/>
<dbReference type="HAMAP" id="MF_00201">
    <property type="entry name" value="RecO"/>
    <property type="match status" value="1"/>
</dbReference>
<evidence type="ECO:0000256" key="1">
    <source>
        <dbReference type="ARBA" id="ARBA00007452"/>
    </source>
</evidence>
<accession>A0A932GMV5</accession>
<evidence type="ECO:0000256" key="5">
    <source>
        <dbReference type="ARBA" id="ARBA00023204"/>
    </source>
</evidence>
<protein>
    <recommendedName>
        <fullName evidence="2 7">DNA repair protein RecO</fullName>
    </recommendedName>
    <alternativeName>
        <fullName evidence="6 7">Recombination protein O</fullName>
    </alternativeName>
</protein>
<organism evidence="9 10">
    <name type="scientific">Tectimicrobiota bacterium</name>
    <dbReference type="NCBI Taxonomy" id="2528274"/>
    <lineage>
        <taxon>Bacteria</taxon>
        <taxon>Pseudomonadati</taxon>
        <taxon>Nitrospinota/Tectimicrobiota group</taxon>
        <taxon>Candidatus Tectimicrobiota</taxon>
    </lineage>
</organism>
<dbReference type="GO" id="GO:0043590">
    <property type="term" value="C:bacterial nucleoid"/>
    <property type="evidence" value="ECO:0007669"/>
    <property type="project" value="TreeGrafter"/>
</dbReference>
<dbReference type="Pfam" id="PF11967">
    <property type="entry name" value="RecO_N"/>
    <property type="match status" value="1"/>
</dbReference>
<dbReference type="PANTHER" id="PTHR33991">
    <property type="entry name" value="DNA REPAIR PROTEIN RECO"/>
    <property type="match status" value="1"/>
</dbReference>
<dbReference type="InterPro" id="IPR022572">
    <property type="entry name" value="DNA_rep/recomb_RecO_N"/>
</dbReference>
<gene>
    <name evidence="7 9" type="primary">recO</name>
    <name evidence="9" type="ORF">HYY65_02310</name>
</gene>
<dbReference type="GO" id="GO:0006310">
    <property type="term" value="P:DNA recombination"/>
    <property type="evidence" value="ECO:0007669"/>
    <property type="project" value="UniProtKB-UniRule"/>
</dbReference>
<feature type="domain" description="DNA replication/recombination mediator RecO N-terminal" evidence="8">
    <location>
        <begin position="1"/>
        <end position="81"/>
    </location>
</feature>
<comment type="function">
    <text evidence="7">Involved in DNA repair and RecF pathway recombination.</text>
</comment>
<evidence type="ECO:0000313" key="9">
    <source>
        <dbReference type="EMBL" id="MBI3013906.1"/>
    </source>
</evidence>
<reference evidence="9" key="1">
    <citation type="submission" date="2020-07" db="EMBL/GenBank/DDBJ databases">
        <title>Huge and variable diversity of episymbiotic CPR bacteria and DPANN archaea in groundwater ecosystems.</title>
        <authorList>
            <person name="He C.Y."/>
            <person name="Keren R."/>
            <person name="Whittaker M."/>
            <person name="Farag I.F."/>
            <person name="Doudna J."/>
            <person name="Cate J.H.D."/>
            <person name="Banfield J.F."/>
        </authorList>
    </citation>
    <scope>NUCLEOTIDE SEQUENCE</scope>
    <source>
        <strain evidence="9">NC_groundwater_717_Ag_S-0.2um_59_8</strain>
    </source>
</reference>
<dbReference type="Gene3D" id="6.20.220.20">
    <property type="entry name" value="Recombination protein O, zinc-binding domain"/>
    <property type="match status" value="1"/>
</dbReference>
<keyword evidence="3 7" id="KW-0227">DNA damage</keyword>
<dbReference type="PANTHER" id="PTHR33991:SF1">
    <property type="entry name" value="DNA REPAIR PROTEIN RECO"/>
    <property type="match status" value="1"/>
</dbReference>
<evidence type="ECO:0000256" key="3">
    <source>
        <dbReference type="ARBA" id="ARBA00022763"/>
    </source>
</evidence>
<dbReference type="NCBIfam" id="TIGR00613">
    <property type="entry name" value="reco"/>
    <property type="match status" value="1"/>
</dbReference>
<dbReference type="SUPFAM" id="SSF57863">
    <property type="entry name" value="ArfGap/RecO-like zinc finger"/>
    <property type="match status" value="1"/>
</dbReference>
<dbReference type="Gene3D" id="2.40.50.140">
    <property type="entry name" value="Nucleic acid-binding proteins"/>
    <property type="match status" value="1"/>
</dbReference>
<name>A0A932GMV5_UNCTE</name>
<dbReference type="GO" id="GO:0006302">
    <property type="term" value="P:double-strand break repair"/>
    <property type="evidence" value="ECO:0007669"/>
    <property type="project" value="TreeGrafter"/>
</dbReference>
<evidence type="ECO:0000256" key="7">
    <source>
        <dbReference type="HAMAP-Rule" id="MF_00201"/>
    </source>
</evidence>
<dbReference type="InterPro" id="IPR012340">
    <property type="entry name" value="NA-bd_OB-fold"/>
</dbReference>
<keyword evidence="5 7" id="KW-0234">DNA repair</keyword>
<dbReference type="Gene3D" id="1.20.1440.120">
    <property type="entry name" value="Recombination protein O, C-terminal domain"/>
    <property type="match status" value="1"/>
</dbReference>
<keyword evidence="4 7" id="KW-0233">DNA recombination</keyword>
<dbReference type="Pfam" id="PF02565">
    <property type="entry name" value="RecO_C"/>
    <property type="match status" value="1"/>
</dbReference>